<evidence type="ECO:0000313" key="4">
    <source>
        <dbReference type="Proteomes" id="UP000002007"/>
    </source>
</evidence>
<sequence length="52" mass="5695">MVGGFYLVNAESLEEATELASNIPMFAGDAVEIRPVMTDLDRPEALRATNLR</sequence>
<dbReference type="KEGG" id="rsa:RSal33209_2458"/>
<feature type="domain" description="YCII-related" evidence="2">
    <location>
        <begin position="1"/>
        <end position="37"/>
    </location>
</feature>
<dbReference type="AlphaFoldDB" id="A9WS55"/>
<dbReference type="Proteomes" id="UP000002007">
    <property type="component" value="Chromosome"/>
</dbReference>
<dbReference type="Pfam" id="PF03795">
    <property type="entry name" value="YCII"/>
    <property type="match status" value="1"/>
</dbReference>
<proteinExistence type="inferred from homology"/>
<gene>
    <name evidence="3" type="ordered locus">RSal33209_2458</name>
</gene>
<accession>A9WS55</accession>
<dbReference type="eggNOG" id="COG3795">
    <property type="taxonomic scope" value="Bacteria"/>
</dbReference>
<dbReference type="SUPFAM" id="SSF54909">
    <property type="entry name" value="Dimeric alpha+beta barrel"/>
    <property type="match status" value="1"/>
</dbReference>
<organism evidence="3 4">
    <name type="scientific">Renibacterium salmoninarum (strain ATCC 33209 / DSM 20767 / JCM 11484 / NBRC 15589 / NCIMB 2235)</name>
    <dbReference type="NCBI Taxonomy" id="288705"/>
    <lineage>
        <taxon>Bacteria</taxon>
        <taxon>Bacillati</taxon>
        <taxon>Actinomycetota</taxon>
        <taxon>Actinomycetes</taxon>
        <taxon>Micrococcales</taxon>
        <taxon>Micrococcaceae</taxon>
        <taxon>Renibacterium</taxon>
    </lineage>
</organism>
<keyword evidence="4" id="KW-1185">Reference proteome</keyword>
<evidence type="ECO:0000313" key="3">
    <source>
        <dbReference type="EMBL" id="ABY24184.1"/>
    </source>
</evidence>
<reference evidence="4" key="1">
    <citation type="journal article" date="2008" name="J. Bacteriol.">
        <title>Genome sequence of the fish pathogen Renibacterium salmoninarum suggests reductive evolution away from an environmental Arthrobacter ancestor.</title>
        <authorList>
            <person name="Wiens G.D."/>
            <person name="Rockey D.D."/>
            <person name="Wu Z."/>
            <person name="Chang J."/>
            <person name="Levy R."/>
            <person name="Crane S."/>
            <person name="Chen D.S."/>
            <person name="Capri G.R."/>
            <person name="Burnett J.R."/>
            <person name="Sudheesh P.S."/>
            <person name="Schipma M.J."/>
            <person name="Burd H."/>
            <person name="Bhattacharyya A."/>
            <person name="Rhodes L.D."/>
            <person name="Kaul R."/>
            <person name="Strom M.S."/>
        </authorList>
    </citation>
    <scope>NUCLEOTIDE SEQUENCE [LARGE SCALE GENOMIC DNA]</scope>
    <source>
        <strain evidence="4">ATCC 33209 / DSM 20767 / JCM 11484 / NBRC 15589 / NCIMB 2235</strain>
    </source>
</reference>
<evidence type="ECO:0000256" key="1">
    <source>
        <dbReference type="ARBA" id="ARBA00007689"/>
    </source>
</evidence>
<comment type="similarity">
    <text evidence="1">Belongs to the YciI family.</text>
</comment>
<dbReference type="Gene3D" id="3.30.70.1060">
    <property type="entry name" value="Dimeric alpha+beta barrel"/>
    <property type="match status" value="1"/>
</dbReference>
<dbReference type="EMBL" id="CP000910">
    <property type="protein sequence ID" value="ABY24184.1"/>
    <property type="molecule type" value="Genomic_DNA"/>
</dbReference>
<name>A9WS55_RENSM</name>
<dbReference type="InterPro" id="IPR005545">
    <property type="entry name" value="YCII"/>
</dbReference>
<dbReference type="STRING" id="288705.RSal33209_2458"/>
<dbReference type="InterPro" id="IPR011008">
    <property type="entry name" value="Dimeric_a/b-barrel"/>
</dbReference>
<evidence type="ECO:0000259" key="2">
    <source>
        <dbReference type="Pfam" id="PF03795"/>
    </source>
</evidence>
<dbReference type="HOGENOM" id="CLU_3083966_0_0_11"/>
<protein>
    <submittedName>
        <fullName evidence="3">Hypothetical cytosolic protein</fullName>
    </submittedName>
</protein>